<evidence type="ECO:0000313" key="1">
    <source>
        <dbReference type="EMBL" id="TDH23164.1"/>
    </source>
</evidence>
<proteinExistence type="predicted"/>
<accession>A0A4R5PDT1</accession>
<dbReference type="RefSeq" id="WP_133052548.1">
    <property type="nucleotide sequence ID" value="NZ_MAFQ01000014.1"/>
</dbReference>
<gene>
    <name evidence="1" type="ORF">EJ571_06820</name>
</gene>
<dbReference type="EMBL" id="RXLR01000013">
    <property type="protein sequence ID" value="TDH23164.1"/>
    <property type="molecule type" value="Genomic_DNA"/>
</dbReference>
<name>A0A4R5PDT1_9MYCO</name>
<dbReference type="Proteomes" id="UP000295627">
    <property type="component" value="Unassembled WGS sequence"/>
</dbReference>
<organism evidence="1 2">
    <name type="scientific">Mycobacteroides franklinii</name>
    <dbReference type="NCBI Taxonomy" id="948102"/>
    <lineage>
        <taxon>Bacteria</taxon>
        <taxon>Bacillati</taxon>
        <taxon>Actinomycetota</taxon>
        <taxon>Actinomycetes</taxon>
        <taxon>Mycobacteriales</taxon>
        <taxon>Mycobacteriaceae</taxon>
        <taxon>Mycobacteroides</taxon>
    </lineage>
</organism>
<comment type="caution">
    <text evidence="1">The sequence shown here is derived from an EMBL/GenBank/DDBJ whole genome shotgun (WGS) entry which is preliminary data.</text>
</comment>
<dbReference type="AlphaFoldDB" id="A0A4R5PDT1"/>
<protein>
    <submittedName>
        <fullName evidence="1">Uncharacterized protein</fullName>
    </submittedName>
</protein>
<evidence type="ECO:0000313" key="2">
    <source>
        <dbReference type="Proteomes" id="UP000295627"/>
    </source>
</evidence>
<sequence length="105" mass="11203">MSGLIRGNFDAMTHVMQQLQGVSDETATAAQQLGNTFEGLAVDLQGSQSGPACQQMGERLITEGKQFSTTFADQSHMMGNNQQILGAAEEESAHVINAVMSHYGN</sequence>
<reference evidence="1 2" key="1">
    <citation type="journal article" date="2019" name="Sci. Rep.">
        <title>Extended insight into the Mycobacterium chelonae-abscessus complex through whole genome sequencing of Mycobacterium salmoniphilum outbreak and Mycobacterium salmoniphilum-like strains.</title>
        <authorList>
            <person name="Behra P.R.K."/>
            <person name="Das S."/>
            <person name="Pettersson B.M.F."/>
            <person name="Shirreff L."/>
            <person name="DuCote T."/>
            <person name="Jacobsson K.G."/>
            <person name="Ennis D.G."/>
            <person name="Kirsebom L.A."/>
        </authorList>
    </citation>
    <scope>NUCLEOTIDE SEQUENCE [LARGE SCALE GENOMIC DNA]</scope>
    <source>
        <strain evidence="1 2">DSM 45524</strain>
    </source>
</reference>